<evidence type="ECO:0000313" key="2">
    <source>
        <dbReference type="EMBL" id="KAK5024028.1"/>
    </source>
</evidence>
<evidence type="ECO:0000256" key="1">
    <source>
        <dbReference type="SAM" id="MobiDB-lite"/>
    </source>
</evidence>
<protein>
    <submittedName>
        <fullName evidence="2">Uncharacterized protein</fullName>
    </submittedName>
</protein>
<comment type="caution">
    <text evidence="2">The sequence shown here is derived from an EMBL/GenBank/DDBJ whole genome shotgun (WGS) entry which is preliminary data.</text>
</comment>
<reference evidence="2 3" key="1">
    <citation type="submission" date="2023-08" db="EMBL/GenBank/DDBJ databases">
        <title>Black Yeasts Isolated from many extreme environments.</title>
        <authorList>
            <person name="Coleine C."/>
            <person name="Stajich J.E."/>
            <person name="Selbmann L."/>
        </authorList>
    </citation>
    <scope>NUCLEOTIDE SEQUENCE [LARGE SCALE GENOMIC DNA]</scope>
    <source>
        <strain evidence="2 3">CCFEE 536</strain>
    </source>
</reference>
<feature type="region of interest" description="Disordered" evidence="1">
    <location>
        <begin position="25"/>
        <end position="116"/>
    </location>
</feature>
<feature type="compositionally biased region" description="Polar residues" evidence="1">
    <location>
        <begin position="90"/>
        <end position="116"/>
    </location>
</feature>
<feature type="compositionally biased region" description="Low complexity" evidence="1">
    <location>
        <begin position="60"/>
        <end position="80"/>
    </location>
</feature>
<name>A0ABR0IT19_9PEZI</name>
<accession>A0ABR0IT19</accession>
<dbReference type="EMBL" id="JAVRRA010028959">
    <property type="protein sequence ID" value="KAK5024028.1"/>
    <property type="molecule type" value="Genomic_DNA"/>
</dbReference>
<keyword evidence="3" id="KW-1185">Reference proteome</keyword>
<organism evidence="2 3">
    <name type="scientific">Cryomyces antarcticus</name>
    <dbReference type="NCBI Taxonomy" id="329879"/>
    <lineage>
        <taxon>Eukaryota</taxon>
        <taxon>Fungi</taxon>
        <taxon>Dikarya</taxon>
        <taxon>Ascomycota</taxon>
        <taxon>Pezizomycotina</taxon>
        <taxon>Dothideomycetes</taxon>
        <taxon>Dothideomycetes incertae sedis</taxon>
        <taxon>Cryomyces</taxon>
    </lineage>
</organism>
<feature type="non-terminal residue" evidence="2">
    <location>
        <position position="116"/>
    </location>
</feature>
<sequence>MFATVERWARARPDHGASLNQILSSESVRAGHNDSARTAHAHQAAPSMQGPMRDAPDAFASHSQSQSPYPPASAYARPVAGFAPDDPYAFQTSYQQGYETPYQDQSHGQTKDQNQG</sequence>
<gene>
    <name evidence="2" type="ORF">LTR16_012339</name>
</gene>
<evidence type="ECO:0000313" key="3">
    <source>
        <dbReference type="Proteomes" id="UP001357485"/>
    </source>
</evidence>
<dbReference type="Proteomes" id="UP001357485">
    <property type="component" value="Unassembled WGS sequence"/>
</dbReference>
<proteinExistence type="predicted"/>